<dbReference type="PANTHER" id="PTHR34388:SF1">
    <property type="entry name" value="DNA POLYMERASE III SUBUNIT DELTA"/>
    <property type="match status" value="1"/>
</dbReference>
<keyword evidence="4" id="KW-0239">DNA-directed DNA polymerase</keyword>
<evidence type="ECO:0000256" key="4">
    <source>
        <dbReference type="ARBA" id="ARBA00022932"/>
    </source>
</evidence>
<dbReference type="GO" id="GO:0006261">
    <property type="term" value="P:DNA-templated DNA replication"/>
    <property type="evidence" value="ECO:0007669"/>
    <property type="project" value="TreeGrafter"/>
</dbReference>
<dbReference type="InterPro" id="IPR027417">
    <property type="entry name" value="P-loop_NTPase"/>
</dbReference>
<dbReference type="SUPFAM" id="SSF52540">
    <property type="entry name" value="P-loop containing nucleoside triphosphate hydrolases"/>
    <property type="match status" value="1"/>
</dbReference>
<name>A0A846QPU1_9BACT</name>
<organism evidence="5 6">
    <name type="scientific">Desulfobaculum xiamenense</name>
    <dbReference type="NCBI Taxonomy" id="995050"/>
    <lineage>
        <taxon>Bacteria</taxon>
        <taxon>Pseudomonadati</taxon>
        <taxon>Thermodesulfobacteriota</taxon>
        <taxon>Desulfovibrionia</taxon>
        <taxon>Desulfovibrionales</taxon>
        <taxon>Desulfovibrionaceae</taxon>
        <taxon>Desulfobaculum</taxon>
    </lineage>
</organism>
<dbReference type="PANTHER" id="PTHR34388">
    <property type="entry name" value="DNA POLYMERASE III SUBUNIT DELTA"/>
    <property type="match status" value="1"/>
</dbReference>
<evidence type="ECO:0000313" key="6">
    <source>
        <dbReference type="Proteomes" id="UP000580856"/>
    </source>
</evidence>
<dbReference type="GO" id="GO:0009360">
    <property type="term" value="C:DNA polymerase III complex"/>
    <property type="evidence" value="ECO:0007669"/>
    <property type="project" value="TreeGrafter"/>
</dbReference>
<reference evidence="5 6" key="1">
    <citation type="submission" date="2020-03" db="EMBL/GenBank/DDBJ databases">
        <title>Genomic Encyclopedia of Type Strains, Phase IV (KMG-IV): sequencing the most valuable type-strain genomes for metagenomic binning, comparative biology and taxonomic classification.</title>
        <authorList>
            <person name="Goeker M."/>
        </authorList>
    </citation>
    <scope>NUCLEOTIDE SEQUENCE [LARGE SCALE GENOMIC DNA]</scope>
    <source>
        <strain evidence="5 6">DSM 24233</strain>
    </source>
</reference>
<dbReference type="InterPro" id="IPR005790">
    <property type="entry name" value="DNA_polIII_delta"/>
</dbReference>
<keyword evidence="6" id="KW-1185">Reference proteome</keyword>
<gene>
    <name evidence="5" type="ORF">GGQ74_002694</name>
</gene>
<dbReference type="AlphaFoldDB" id="A0A846QPU1"/>
<keyword evidence="2 5" id="KW-0548">Nucleotidyltransferase</keyword>
<dbReference type="GO" id="GO:0003887">
    <property type="term" value="F:DNA-directed DNA polymerase activity"/>
    <property type="evidence" value="ECO:0007669"/>
    <property type="project" value="UniProtKB-KW"/>
</dbReference>
<protein>
    <submittedName>
        <fullName evidence="5">DNA polymerase-3 subunit delta</fullName>
        <ecNumber evidence="5">2.7.7.7</ecNumber>
    </submittedName>
</protein>
<evidence type="ECO:0000256" key="2">
    <source>
        <dbReference type="ARBA" id="ARBA00022695"/>
    </source>
</evidence>
<dbReference type="RefSeq" id="WP_167942091.1">
    <property type="nucleotide sequence ID" value="NZ_JAATJA010000003.1"/>
</dbReference>
<keyword evidence="3" id="KW-0235">DNA replication</keyword>
<dbReference type="EMBL" id="JAATJA010000003">
    <property type="protein sequence ID" value="NJB69000.1"/>
    <property type="molecule type" value="Genomic_DNA"/>
</dbReference>
<dbReference type="Proteomes" id="UP000580856">
    <property type="component" value="Unassembled WGS sequence"/>
</dbReference>
<proteinExistence type="predicted"/>
<accession>A0A846QPU1</accession>
<comment type="caution">
    <text evidence="5">The sequence shown here is derived from an EMBL/GenBank/DDBJ whole genome shotgun (WGS) entry which is preliminary data.</text>
</comment>
<dbReference type="EC" id="2.7.7.7" evidence="5"/>
<dbReference type="Gene3D" id="1.10.8.60">
    <property type="match status" value="1"/>
</dbReference>
<dbReference type="GO" id="GO:0003677">
    <property type="term" value="F:DNA binding"/>
    <property type="evidence" value="ECO:0007669"/>
    <property type="project" value="InterPro"/>
</dbReference>
<evidence type="ECO:0000313" key="5">
    <source>
        <dbReference type="EMBL" id="NJB69000.1"/>
    </source>
</evidence>
<evidence type="ECO:0000256" key="3">
    <source>
        <dbReference type="ARBA" id="ARBA00022705"/>
    </source>
</evidence>
<sequence length="333" mass="36731">MPRPGFSFLLCPDAELLRQQIETLVETHGEGTTWFRRVYWADDGDLPGAFWQDLTIPDLMGTSRLVVVRRANAFLVDGWNRLTSTLSSFSSHIWPIFCLEAGLDKQGNPKAPATLTKQKYWAVAEKRGWVWSSAGLTRSTLPGFIKRHAARNGVTIQPDALNALSDLLPLDALGARNELDKLILAAGDSGRVDASMLSIVAAETDMDVFEFISTLFSGGSPEKVWKKVFDNRLVSSTDSILFSFLALLQREARILWELAHGDQPSAYVPRGALSAKTKMARSLGATRLARIWDLSLEAEFGIKSGQRTPEQAFEALVGGLYGVFRDANPTGMR</sequence>
<evidence type="ECO:0000256" key="1">
    <source>
        <dbReference type="ARBA" id="ARBA00022679"/>
    </source>
</evidence>
<dbReference type="NCBIfam" id="TIGR01128">
    <property type="entry name" value="holA"/>
    <property type="match status" value="1"/>
</dbReference>
<keyword evidence="1 5" id="KW-0808">Transferase</keyword>